<evidence type="ECO:0000313" key="3">
    <source>
        <dbReference type="WBParaSite" id="nRc.2.0.1.t31231-RA"/>
    </source>
</evidence>
<dbReference type="AlphaFoldDB" id="A0A915JXQ6"/>
<feature type="compositionally biased region" description="Basic and acidic residues" evidence="1">
    <location>
        <begin position="89"/>
        <end position="103"/>
    </location>
</feature>
<sequence length="103" mass="11368">MEWSDSLTLDSPQVVMTTACRHWILGGVATFIPASDRRKSPSTSGQTCIPSGVCSSRWGRTKMPKLSKIPRLVNTSLSKIPRPVNTSSKGEDNKKNNERPQIK</sequence>
<feature type="compositionally biased region" description="Polar residues" evidence="1">
    <location>
        <begin position="73"/>
        <end position="88"/>
    </location>
</feature>
<keyword evidence="2" id="KW-1185">Reference proteome</keyword>
<organism evidence="2 3">
    <name type="scientific">Romanomermis culicivorax</name>
    <name type="common">Nematode worm</name>
    <dbReference type="NCBI Taxonomy" id="13658"/>
    <lineage>
        <taxon>Eukaryota</taxon>
        <taxon>Metazoa</taxon>
        <taxon>Ecdysozoa</taxon>
        <taxon>Nematoda</taxon>
        <taxon>Enoplea</taxon>
        <taxon>Dorylaimia</taxon>
        <taxon>Mermithida</taxon>
        <taxon>Mermithoidea</taxon>
        <taxon>Mermithidae</taxon>
        <taxon>Romanomermis</taxon>
    </lineage>
</organism>
<evidence type="ECO:0000313" key="2">
    <source>
        <dbReference type="Proteomes" id="UP000887565"/>
    </source>
</evidence>
<name>A0A915JXQ6_ROMCU</name>
<evidence type="ECO:0000256" key="1">
    <source>
        <dbReference type="SAM" id="MobiDB-lite"/>
    </source>
</evidence>
<proteinExistence type="predicted"/>
<feature type="region of interest" description="Disordered" evidence="1">
    <location>
        <begin position="34"/>
        <end position="103"/>
    </location>
</feature>
<protein>
    <submittedName>
        <fullName evidence="3">Uncharacterized protein</fullName>
    </submittedName>
</protein>
<dbReference type="WBParaSite" id="nRc.2.0.1.t31231-RA">
    <property type="protein sequence ID" value="nRc.2.0.1.t31231-RA"/>
    <property type="gene ID" value="nRc.2.0.1.g31231"/>
</dbReference>
<reference evidence="3" key="1">
    <citation type="submission" date="2022-11" db="UniProtKB">
        <authorList>
            <consortium name="WormBaseParasite"/>
        </authorList>
    </citation>
    <scope>IDENTIFICATION</scope>
</reference>
<dbReference type="Proteomes" id="UP000887565">
    <property type="component" value="Unplaced"/>
</dbReference>
<accession>A0A915JXQ6</accession>